<dbReference type="InterPro" id="IPR039537">
    <property type="entry name" value="Retrotran_Ty1/copia-like"/>
</dbReference>
<organism evidence="2">
    <name type="scientific">Rhizophora mucronata</name>
    <name type="common">Asiatic mangrove</name>
    <dbReference type="NCBI Taxonomy" id="61149"/>
    <lineage>
        <taxon>Eukaryota</taxon>
        <taxon>Viridiplantae</taxon>
        <taxon>Streptophyta</taxon>
        <taxon>Embryophyta</taxon>
        <taxon>Tracheophyta</taxon>
        <taxon>Spermatophyta</taxon>
        <taxon>Magnoliopsida</taxon>
        <taxon>eudicotyledons</taxon>
        <taxon>Gunneridae</taxon>
        <taxon>Pentapetalae</taxon>
        <taxon>rosids</taxon>
        <taxon>fabids</taxon>
        <taxon>Malpighiales</taxon>
        <taxon>Rhizophoraceae</taxon>
        <taxon>Rhizophora</taxon>
    </lineage>
</organism>
<proteinExistence type="predicted"/>
<dbReference type="PANTHER" id="PTHR42648">
    <property type="entry name" value="TRANSPOSASE, PUTATIVE-RELATED"/>
    <property type="match status" value="1"/>
</dbReference>
<sequence length="77" mass="9501">MLTFINDYSRKVWVFFLKNKNDVFQTFKKWKALIEKQTRKQIKWLRIDNGLEFCKGEFNKFYENEGIVCHYIIKMTP</sequence>
<dbReference type="AlphaFoldDB" id="A0A2P2R3Q1"/>
<reference evidence="2" key="1">
    <citation type="submission" date="2018-02" db="EMBL/GenBank/DDBJ databases">
        <title>Rhizophora mucronata_Transcriptome.</title>
        <authorList>
            <person name="Meera S.P."/>
            <person name="Sreeshan A."/>
            <person name="Augustine A."/>
        </authorList>
    </citation>
    <scope>NUCLEOTIDE SEQUENCE</scope>
    <source>
        <tissue evidence="2">Leaf</tissue>
    </source>
</reference>
<evidence type="ECO:0000313" key="2">
    <source>
        <dbReference type="EMBL" id="MBX73845.1"/>
    </source>
</evidence>
<protein>
    <recommendedName>
        <fullName evidence="1">Integrase catalytic domain-containing protein</fullName>
    </recommendedName>
</protein>
<dbReference type="EMBL" id="GGEC01093361">
    <property type="protein sequence ID" value="MBX73845.1"/>
    <property type="molecule type" value="Transcribed_RNA"/>
</dbReference>
<dbReference type="InterPro" id="IPR012337">
    <property type="entry name" value="RNaseH-like_sf"/>
</dbReference>
<dbReference type="InterPro" id="IPR001584">
    <property type="entry name" value="Integrase_cat-core"/>
</dbReference>
<dbReference type="GO" id="GO:0015074">
    <property type="term" value="P:DNA integration"/>
    <property type="evidence" value="ECO:0007669"/>
    <property type="project" value="InterPro"/>
</dbReference>
<name>A0A2P2R3Q1_RHIMU</name>
<evidence type="ECO:0000259" key="1">
    <source>
        <dbReference type="PROSITE" id="PS50994"/>
    </source>
</evidence>
<dbReference type="PANTHER" id="PTHR42648:SF28">
    <property type="entry name" value="TRANSPOSON-ENCODED PROTEIN WITH RIBONUCLEASE H-LIKE AND RETROVIRUS ZINC FINGER-LIKE DOMAINS"/>
    <property type="match status" value="1"/>
</dbReference>
<dbReference type="PROSITE" id="PS50994">
    <property type="entry name" value="INTEGRASE"/>
    <property type="match status" value="1"/>
</dbReference>
<dbReference type="SUPFAM" id="SSF53098">
    <property type="entry name" value="Ribonuclease H-like"/>
    <property type="match status" value="1"/>
</dbReference>
<dbReference type="Gene3D" id="3.30.420.10">
    <property type="entry name" value="Ribonuclease H-like superfamily/Ribonuclease H"/>
    <property type="match status" value="1"/>
</dbReference>
<dbReference type="InterPro" id="IPR036397">
    <property type="entry name" value="RNaseH_sf"/>
</dbReference>
<dbReference type="GO" id="GO:0003676">
    <property type="term" value="F:nucleic acid binding"/>
    <property type="evidence" value="ECO:0007669"/>
    <property type="project" value="InterPro"/>
</dbReference>
<accession>A0A2P2R3Q1</accession>
<feature type="domain" description="Integrase catalytic" evidence="1">
    <location>
        <begin position="1"/>
        <end position="77"/>
    </location>
</feature>